<dbReference type="GO" id="GO:0016853">
    <property type="term" value="F:isomerase activity"/>
    <property type="evidence" value="ECO:0007669"/>
    <property type="project" value="UniProtKB-KW"/>
</dbReference>
<proteinExistence type="predicted"/>
<keyword evidence="2" id="KW-1185">Reference proteome</keyword>
<dbReference type="PROSITE" id="PS51257">
    <property type="entry name" value="PROKAR_LIPOPROTEIN"/>
    <property type="match status" value="1"/>
</dbReference>
<protein>
    <submittedName>
        <fullName evidence="1">Peptidyl-prolyl cis-trans isomerase</fullName>
    </submittedName>
</protein>
<sequence>MRKHILKFTVILVLMFLQACNYFEKAEEREPIARVNDSYLYKEDVEALVGEGISSEDSTLIVSNFINRWATQQLLIDGAKFNLSSEQQNEFDELVRNYKNELYTKAYADALVAKRLDTSFNGNEIKKYYQEHLDNFRLNEDLVKLRYINLDKNSIDFSDIKKKFIRFNDQDKSELDKISLQFKAYSFNDSVWVSTKSVYDRIRPLNDGNKSQLLKKANFLQLEDSLEVYLVYVNDLLLRNDQAPLEYATSTIKQIILNKRKANLVKELEKDITKDAIENEQFEIYNQ</sequence>
<dbReference type="Proteomes" id="UP001179363">
    <property type="component" value="Unassembled WGS sequence"/>
</dbReference>
<comment type="caution">
    <text evidence="1">The sequence shown here is derived from an EMBL/GenBank/DDBJ whole genome shotgun (WGS) entry which is preliminary data.</text>
</comment>
<name>A0ABS9EHX6_9FLAO</name>
<organism evidence="1 2">
    <name type="scientific">Gillisia lutea</name>
    <dbReference type="NCBI Taxonomy" id="2909668"/>
    <lineage>
        <taxon>Bacteria</taxon>
        <taxon>Pseudomonadati</taxon>
        <taxon>Bacteroidota</taxon>
        <taxon>Flavobacteriia</taxon>
        <taxon>Flavobacteriales</taxon>
        <taxon>Flavobacteriaceae</taxon>
        <taxon>Gillisia</taxon>
    </lineage>
</organism>
<reference evidence="1" key="1">
    <citation type="submission" date="2022-01" db="EMBL/GenBank/DDBJ databases">
        <title>Gillisia lutea sp. nov., isolated from marine plastic residues from the Malvarosa beach (Valencia, Spain).</title>
        <authorList>
            <person name="Vidal-Verdu A."/>
            <person name="Molina-Menor E."/>
            <person name="Satari L."/>
            <person name="Pascual J."/>
            <person name="Pereto J."/>
            <person name="Porcar M."/>
        </authorList>
    </citation>
    <scope>NUCLEOTIDE SEQUENCE</scope>
    <source>
        <strain evidence="1">M10.2A</strain>
    </source>
</reference>
<accession>A0ABS9EHX6</accession>
<dbReference type="RefSeq" id="WP_236134654.1">
    <property type="nucleotide sequence ID" value="NZ_JAKGTH010000010.1"/>
</dbReference>
<keyword evidence="1" id="KW-0413">Isomerase</keyword>
<evidence type="ECO:0000313" key="1">
    <source>
        <dbReference type="EMBL" id="MCF4102484.1"/>
    </source>
</evidence>
<evidence type="ECO:0000313" key="2">
    <source>
        <dbReference type="Proteomes" id="UP001179363"/>
    </source>
</evidence>
<dbReference type="EMBL" id="JAKGTH010000010">
    <property type="protein sequence ID" value="MCF4102484.1"/>
    <property type="molecule type" value="Genomic_DNA"/>
</dbReference>
<gene>
    <name evidence="1" type="ORF">L1I30_12465</name>
</gene>